<dbReference type="InterPro" id="IPR044150">
    <property type="entry name" value="HDAC_classIV"/>
</dbReference>
<feature type="domain" description="Histone deacetylase" evidence="3">
    <location>
        <begin position="19"/>
        <end position="289"/>
    </location>
</feature>
<reference evidence="4 5" key="1">
    <citation type="journal article" date="2023" name="Microbiol. Resour. Announc.">
        <title>Complete Genome Sequence of Imperialibacter roseus strain P4T.</title>
        <authorList>
            <person name="Tizabi D.R."/>
            <person name="Bachvaroff T."/>
            <person name="Hill R.T."/>
        </authorList>
    </citation>
    <scope>NUCLEOTIDE SEQUENCE [LARGE SCALE GENOMIC DNA]</scope>
    <source>
        <strain evidence="4 5">P4T</strain>
    </source>
</reference>
<dbReference type="PANTHER" id="PTHR10625">
    <property type="entry name" value="HISTONE DEACETYLASE HDAC1-RELATED"/>
    <property type="match status" value="1"/>
</dbReference>
<keyword evidence="5" id="KW-1185">Reference proteome</keyword>
<dbReference type="SUPFAM" id="SSF52768">
    <property type="entry name" value="Arginase/deacetylase"/>
    <property type="match status" value="1"/>
</dbReference>
<dbReference type="PRINTS" id="PR01270">
    <property type="entry name" value="HDASUPER"/>
</dbReference>
<dbReference type="InterPro" id="IPR000286">
    <property type="entry name" value="HDACs"/>
</dbReference>
<protein>
    <submittedName>
        <fullName evidence="4">Histone deacetylase</fullName>
    </submittedName>
</protein>
<proteinExistence type="inferred from homology"/>
<dbReference type="Proteomes" id="UP001302349">
    <property type="component" value="Chromosome"/>
</dbReference>
<dbReference type="Gene3D" id="3.40.800.20">
    <property type="entry name" value="Histone deacetylase domain"/>
    <property type="match status" value="1"/>
</dbReference>
<evidence type="ECO:0000256" key="1">
    <source>
        <dbReference type="ARBA" id="ARBA00005947"/>
    </source>
</evidence>
<evidence type="ECO:0000259" key="3">
    <source>
        <dbReference type="Pfam" id="PF00850"/>
    </source>
</evidence>
<dbReference type="InterPro" id="IPR037138">
    <property type="entry name" value="His_deacetylse_dom_sf"/>
</dbReference>
<accession>A0ABZ0IV15</accession>
<dbReference type="PANTHER" id="PTHR10625:SF19">
    <property type="entry name" value="HISTONE DEACETYLASE 12"/>
    <property type="match status" value="1"/>
</dbReference>
<organism evidence="4 5">
    <name type="scientific">Imperialibacter roseus</name>
    <dbReference type="NCBI Taxonomy" id="1324217"/>
    <lineage>
        <taxon>Bacteria</taxon>
        <taxon>Pseudomonadati</taxon>
        <taxon>Bacteroidota</taxon>
        <taxon>Cytophagia</taxon>
        <taxon>Cytophagales</taxon>
        <taxon>Flammeovirgaceae</taxon>
        <taxon>Imperialibacter</taxon>
    </lineage>
</organism>
<evidence type="ECO:0000313" key="4">
    <source>
        <dbReference type="EMBL" id="WOK08824.1"/>
    </source>
</evidence>
<dbReference type="EMBL" id="CP136051">
    <property type="protein sequence ID" value="WOK08824.1"/>
    <property type="molecule type" value="Genomic_DNA"/>
</dbReference>
<name>A0ABZ0IV15_9BACT</name>
<comment type="similarity">
    <text evidence="1">Belongs to the histone deacetylase family.</text>
</comment>
<dbReference type="RefSeq" id="WP_317491455.1">
    <property type="nucleotide sequence ID" value="NZ_CP136051.1"/>
</dbReference>
<sequence length="300" mass="33506">MLRVAWSKAYNHRLPDKHRFPMMKYELLPEQLIYEGTIKEDQLFAPGLLQIEQILRAHDADYWRRLSSQSLSAAEIRKTGFPHSESLIERETNIAAGTVECCRFALQYGVSFNVAGGTHHAFTDRGEGFCLLNDMAIAASDLLANSLASKILIIDLDVHQGNGTAQIFTGNKQVFTLSMHGARNYPAKKEQSSLDIGLADGTDDKLYLKILEANLKSVLDDFQPDFAFYQAGVDVLATDKLGRLALSQSGCKERDRLVLQLCRECRLPVVVTMGGGYSEKINDIVEAHANTFRLAQDIYF</sequence>
<evidence type="ECO:0000313" key="5">
    <source>
        <dbReference type="Proteomes" id="UP001302349"/>
    </source>
</evidence>
<dbReference type="InterPro" id="IPR023801">
    <property type="entry name" value="His_deacetylse_dom"/>
</dbReference>
<keyword evidence="2" id="KW-0378">Hydrolase</keyword>
<dbReference type="CDD" id="cd09993">
    <property type="entry name" value="HDAC_classIV"/>
    <property type="match status" value="1"/>
</dbReference>
<dbReference type="Pfam" id="PF00850">
    <property type="entry name" value="Hist_deacetyl"/>
    <property type="match status" value="1"/>
</dbReference>
<gene>
    <name evidence="4" type="ORF">RT717_09270</name>
</gene>
<dbReference type="InterPro" id="IPR023696">
    <property type="entry name" value="Ureohydrolase_dom_sf"/>
</dbReference>
<evidence type="ECO:0000256" key="2">
    <source>
        <dbReference type="ARBA" id="ARBA00022801"/>
    </source>
</evidence>